<gene>
    <name evidence="1" type="ORF">BCR33DRAFT_450433</name>
</gene>
<proteinExistence type="predicted"/>
<protein>
    <submittedName>
        <fullName evidence="1">Uncharacterized protein</fullName>
    </submittedName>
</protein>
<sequence length="376" mass="43120">MPSDWERGYWVHCDWVNSWMTNEEGEDNESNVMPRILIVCRGGRILQHHMITHMDPLRKRDFSVLSKMTYKTDEVHCVDAFAALVKSALPPTRSFNLTSHPKQNLPQGVKDIFDDFDESYRSQCNSCDGAKFSRPIKFASGKVERRTCLCMGLAAIPGVSRDFIGTLYSAATEFYHAKPWLQLRMNHTFRVDFVDGRERWFQVLGGTGLCAVTLVMLSKLELVQHEEWHNEPFKLADDGWYSMMKCEWDSPRLGRAKDDLVLLTEMGVEMPDPKNPSAFTQKVLPEFGKMYLKEKLGADGRRTSMTRQELDEMRVGLRVLARVVSQLQPLPGTPIGDYRQFYSIDVKMKLDDEEFRVVAPASLSHTKPVISRDILS</sequence>
<name>A0A1Y2CW25_9FUNG</name>
<evidence type="ECO:0000313" key="2">
    <source>
        <dbReference type="Proteomes" id="UP000193642"/>
    </source>
</evidence>
<keyword evidence="2" id="KW-1185">Reference proteome</keyword>
<dbReference type="Proteomes" id="UP000193642">
    <property type="component" value="Unassembled WGS sequence"/>
</dbReference>
<accession>A0A1Y2CW25</accession>
<reference evidence="1 2" key="1">
    <citation type="submission" date="2016-07" db="EMBL/GenBank/DDBJ databases">
        <title>Pervasive Adenine N6-methylation of Active Genes in Fungi.</title>
        <authorList>
            <consortium name="DOE Joint Genome Institute"/>
            <person name="Mondo S.J."/>
            <person name="Dannebaum R.O."/>
            <person name="Kuo R.C."/>
            <person name="Labutti K."/>
            <person name="Haridas S."/>
            <person name="Kuo A."/>
            <person name="Salamov A."/>
            <person name="Ahrendt S.R."/>
            <person name="Lipzen A."/>
            <person name="Sullivan W."/>
            <person name="Andreopoulos W.B."/>
            <person name="Clum A."/>
            <person name="Lindquist E."/>
            <person name="Daum C."/>
            <person name="Ramamoorthy G.K."/>
            <person name="Gryganskyi A."/>
            <person name="Culley D."/>
            <person name="Magnuson J.K."/>
            <person name="James T.Y."/>
            <person name="O'Malley M.A."/>
            <person name="Stajich J.E."/>
            <person name="Spatafora J.W."/>
            <person name="Visel A."/>
            <person name="Grigoriev I.V."/>
        </authorList>
    </citation>
    <scope>NUCLEOTIDE SEQUENCE [LARGE SCALE GENOMIC DNA]</scope>
    <source>
        <strain evidence="1 2">JEL800</strain>
    </source>
</reference>
<dbReference type="OrthoDB" id="432970at2759"/>
<comment type="caution">
    <text evidence="1">The sequence shown here is derived from an EMBL/GenBank/DDBJ whole genome shotgun (WGS) entry which is preliminary data.</text>
</comment>
<dbReference type="AlphaFoldDB" id="A0A1Y2CW25"/>
<dbReference type="EMBL" id="MCGO01000005">
    <property type="protein sequence ID" value="ORY51238.1"/>
    <property type="molecule type" value="Genomic_DNA"/>
</dbReference>
<organism evidence="1 2">
    <name type="scientific">Rhizoclosmatium globosum</name>
    <dbReference type="NCBI Taxonomy" id="329046"/>
    <lineage>
        <taxon>Eukaryota</taxon>
        <taxon>Fungi</taxon>
        <taxon>Fungi incertae sedis</taxon>
        <taxon>Chytridiomycota</taxon>
        <taxon>Chytridiomycota incertae sedis</taxon>
        <taxon>Chytridiomycetes</taxon>
        <taxon>Chytridiales</taxon>
        <taxon>Chytriomycetaceae</taxon>
        <taxon>Rhizoclosmatium</taxon>
    </lineage>
</organism>
<evidence type="ECO:0000313" key="1">
    <source>
        <dbReference type="EMBL" id="ORY51238.1"/>
    </source>
</evidence>